<keyword evidence="4" id="KW-0249">Electron transport</keyword>
<name>A0A699WQI9_TANCI</name>
<feature type="domain" description="Cytochrome c" evidence="7">
    <location>
        <begin position="4"/>
        <end position="89"/>
    </location>
</feature>
<dbReference type="GO" id="GO:0005506">
    <property type="term" value="F:iron ion binding"/>
    <property type="evidence" value="ECO:0007669"/>
    <property type="project" value="InterPro"/>
</dbReference>
<evidence type="ECO:0000256" key="6">
    <source>
        <dbReference type="PROSITE-ProRule" id="PRU00433"/>
    </source>
</evidence>
<dbReference type="EMBL" id="BKCJ011751172">
    <property type="protein sequence ID" value="GFD50002.1"/>
    <property type="molecule type" value="Genomic_DNA"/>
</dbReference>
<dbReference type="GO" id="GO:0020037">
    <property type="term" value="F:heme binding"/>
    <property type="evidence" value="ECO:0007669"/>
    <property type="project" value="InterPro"/>
</dbReference>
<sequence>TGVANNSQGAKLMAASDCASCHREREKLLGPAYVAIAEKYPSTPANIAMLGKKIISGGKGNWGDIAMTPHPGLSESDAKEMVKYILTLK</sequence>
<dbReference type="SUPFAM" id="SSF46626">
    <property type="entry name" value="Cytochrome c"/>
    <property type="match status" value="1"/>
</dbReference>
<dbReference type="InterPro" id="IPR002324">
    <property type="entry name" value="Cyt_c_ID"/>
</dbReference>
<dbReference type="AlphaFoldDB" id="A0A699WQI9"/>
<comment type="caution">
    <text evidence="8">The sequence shown here is derived from an EMBL/GenBank/DDBJ whole genome shotgun (WGS) entry which is preliminary data.</text>
</comment>
<dbReference type="PRINTS" id="PR00606">
    <property type="entry name" value="CYTCHROMECID"/>
</dbReference>
<evidence type="ECO:0000256" key="2">
    <source>
        <dbReference type="ARBA" id="ARBA00022617"/>
    </source>
</evidence>
<keyword evidence="2 6" id="KW-0349">Heme</keyword>
<dbReference type="GO" id="GO:0009055">
    <property type="term" value="F:electron transfer activity"/>
    <property type="evidence" value="ECO:0007669"/>
    <property type="project" value="InterPro"/>
</dbReference>
<evidence type="ECO:0000256" key="1">
    <source>
        <dbReference type="ARBA" id="ARBA00022448"/>
    </source>
</evidence>
<feature type="non-terminal residue" evidence="8">
    <location>
        <position position="1"/>
    </location>
</feature>
<evidence type="ECO:0000256" key="3">
    <source>
        <dbReference type="ARBA" id="ARBA00022723"/>
    </source>
</evidence>
<accession>A0A699WQI9</accession>
<dbReference type="InterPro" id="IPR009056">
    <property type="entry name" value="Cyt_c-like_dom"/>
</dbReference>
<reference evidence="8" key="1">
    <citation type="journal article" date="2019" name="Sci. Rep.">
        <title>Draft genome of Tanacetum cinerariifolium, the natural source of mosquito coil.</title>
        <authorList>
            <person name="Yamashiro T."/>
            <person name="Shiraishi A."/>
            <person name="Satake H."/>
            <person name="Nakayama K."/>
        </authorList>
    </citation>
    <scope>NUCLEOTIDE SEQUENCE</scope>
</reference>
<keyword evidence="1" id="KW-0813">Transport</keyword>
<organism evidence="8">
    <name type="scientific">Tanacetum cinerariifolium</name>
    <name type="common">Dalmatian daisy</name>
    <name type="synonym">Chrysanthemum cinerariifolium</name>
    <dbReference type="NCBI Taxonomy" id="118510"/>
    <lineage>
        <taxon>Eukaryota</taxon>
        <taxon>Viridiplantae</taxon>
        <taxon>Streptophyta</taxon>
        <taxon>Embryophyta</taxon>
        <taxon>Tracheophyta</taxon>
        <taxon>Spermatophyta</taxon>
        <taxon>Magnoliopsida</taxon>
        <taxon>eudicotyledons</taxon>
        <taxon>Gunneridae</taxon>
        <taxon>Pentapetalae</taxon>
        <taxon>asterids</taxon>
        <taxon>campanulids</taxon>
        <taxon>Asterales</taxon>
        <taxon>Asteraceae</taxon>
        <taxon>Asteroideae</taxon>
        <taxon>Anthemideae</taxon>
        <taxon>Anthemidinae</taxon>
        <taxon>Tanacetum</taxon>
    </lineage>
</organism>
<proteinExistence type="predicted"/>
<dbReference type="Pfam" id="PF00034">
    <property type="entry name" value="Cytochrom_C"/>
    <property type="match status" value="1"/>
</dbReference>
<evidence type="ECO:0000256" key="4">
    <source>
        <dbReference type="ARBA" id="ARBA00022982"/>
    </source>
</evidence>
<keyword evidence="3 6" id="KW-0479">Metal-binding</keyword>
<evidence type="ECO:0000256" key="5">
    <source>
        <dbReference type="ARBA" id="ARBA00023004"/>
    </source>
</evidence>
<dbReference type="InterPro" id="IPR036909">
    <property type="entry name" value="Cyt_c-like_dom_sf"/>
</dbReference>
<gene>
    <name evidence="8" type="ORF">Tci_921971</name>
</gene>
<evidence type="ECO:0000259" key="7">
    <source>
        <dbReference type="PROSITE" id="PS51007"/>
    </source>
</evidence>
<protein>
    <recommendedName>
        <fullName evidence="7">Cytochrome c domain-containing protein</fullName>
    </recommendedName>
</protein>
<dbReference type="Gene3D" id="1.10.760.10">
    <property type="entry name" value="Cytochrome c-like domain"/>
    <property type="match status" value="1"/>
</dbReference>
<dbReference type="PROSITE" id="PS51007">
    <property type="entry name" value="CYTC"/>
    <property type="match status" value="1"/>
</dbReference>
<keyword evidence="5 6" id="KW-0408">Iron</keyword>
<evidence type="ECO:0000313" key="8">
    <source>
        <dbReference type="EMBL" id="GFD50002.1"/>
    </source>
</evidence>